<evidence type="ECO:0000256" key="1">
    <source>
        <dbReference type="ARBA" id="ARBA00004141"/>
    </source>
</evidence>
<accession>A0A0C3ATK1</accession>
<keyword evidence="4" id="KW-0812">Transmembrane</keyword>
<evidence type="ECO:0000313" key="11">
    <source>
        <dbReference type="EMBL" id="KIM68287.1"/>
    </source>
</evidence>
<dbReference type="InParanoid" id="A0A0C3ATK1"/>
<dbReference type="PROSITE" id="PS00379">
    <property type="entry name" value="CDP_ALCOHOL_P_TRANSF"/>
    <property type="match status" value="1"/>
</dbReference>
<evidence type="ECO:0008006" key="13">
    <source>
        <dbReference type="Google" id="ProtNLM"/>
    </source>
</evidence>
<gene>
    <name evidence="11" type="ORF">SCLCIDRAFT_13828</name>
</gene>
<dbReference type="GO" id="GO:0032049">
    <property type="term" value="P:cardiolipin biosynthetic process"/>
    <property type="evidence" value="ECO:0007669"/>
    <property type="project" value="TreeGrafter"/>
</dbReference>
<keyword evidence="12" id="KW-1185">Reference proteome</keyword>
<protein>
    <recommendedName>
        <fullName evidence="13">CDP-diacylglycerol--glycerol-3-phosphate 3-phosphatidyltransferase</fullName>
    </recommendedName>
</protein>
<evidence type="ECO:0000256" key="7">
    <source>
        <dbReference type="ARBA" id="ARBA00023136"/>
    </source>
</evidence>
<keyword evidence="3 10" id="KW-0808">Transferase</keyword>
<keyword evidence="7" id="KW-0472">Membrane</keyword>
<organism evidence="11 12">
    <name type="scientific">Scleroderma citrinum Foug A</name>
    <dbReference type="NCBI Taxonomy" id="1036808"/>
    <lineage>
        <taxon>Eukaryota</taxon>
        <taxon>Fungi</taxon>
        <taxon>Dikarya</taxon>
        <taxon>Basidiomycota</taxon>
        <taxon>Agaricomycotina</taxon>
        <taxon>Agaricomycetes</taxon>
        <taxon>Agaricomycetidae</taxon>
        <taxon>Boletales</taxon>
        <taxon>Sclerodermatineae</taxon>
        <taxon>Sclerodermataceae</taxon>
        <taxon>Scleroderma</taxon>
    </lineage>
</organism>
<evidence type="ECO:0000256" key="2">
    <source>
        <dbReference type="ARBA" id="ARBA00022516"/>
    </source>
</evidence>
<evidence type="ECO:0000256" key="4">
    <source>
        <dbReference type="ARBA" id="ARBA00022692"/>
    </source>
</evidence>
<dbReference type="OrthoDB" id="10020554at2759"/>
<dbReference type="InterPro" id="IPR050324">
    <property type="entry name" value="CDP-alcohol_PTase-I"/>
</dbReference>
<keyword evidence="2" id="KW-0444">Lipid biosynthesis</keyword>
<dbReference type="InterPro" id="IPR043130">
    <property type="entry name" value="CDP-OH_PTrfase_TM_dom"/>
</dbReference>
<reference evidence="12" key="2">
    <citation type="submission" date="2015-01" db="EMBL/GenBank/DDBJ databases">
        <title>Evolutionary Origins and Diversification of the Mycorrhizal Mutualists.</title>
        <authorList>
            <consortium name="DOE Joint Genome Institute"/>
            <consortium name="Mycorrhizal Genomics Consortium"/>
            <person name="Kohler A."/>
            <person name="Kuo A."/>
            <person name="Nagy L.G."/>
            <person name="Floudas D."/>
            <person name="Copeland A."/>
            <person name="Barry K.W."/>
            <person name="Cichocki N."/>
            <person name="Veneault-Fourrey C."/>
            <person name="LaButti K."/>
            <person name="Lindquist E.A."/>
            <person name="Lipzen A."/>
            <person name="Lundell T."/>
            <person name="Morin E."/>
            <person name="Murat C."/>
            <person name="Riley R."/>
            <person name="Ohm R."/>
            <person name="Sun H."/>
            <person name="Tunlid A."/>
            <person name="Henrissat B."/>
            <person name="Grigoriev I.V."/>
            <person name="Hibbett D.S."/>
            <person name="Martin F."/>
        </authorList>
    </citation>
    <scope>NUCLEOTIDE SEQUENCE [LARGE SCALE GENOMIC DNA]</scope>
    <source>
        <strain evidence="12">Foug A</strain>
    </source>
</reference>
<dbReference type="GO" id="GO:0016020">
    <property type="term" value="C:membrane"/>
    <property type="evidence" value="ECO:0007669"/>
    <property type="project" value="UniProtKB-SubCell"/>
</dbReference>
<dbReference type="InterPro" id="IPR000462">
    <property type="entry name" value="CDP-OH_P_trans"/>
</dbReference>
<dbReference type="Proteomes" id="UP000053989">
    <property type="component" value="Unassembled WGS sequence"/>
</dbReference>
<dbReference type="STRING" id="1036808.A0A0C3ATK1"/>
<evidence type="ECO:0000256" key="5">
    <source>
        <dbReference type="ARBA" id="ARBA00022989"/>
    </source>
</evidence>
<dbReference type="AlphaFoldDB" id="A0A0C3ATK1"/>
<dbReference type="HOGENOM" id="CLU_051314_0_2_1"/>
<comment type="subcellular location">
    <subcellularLocation>
        <location evidence="1">Membrane</location>
        <topology evidence="1">Multi-pass membrane protein</topology>
    </subcellularLocation>
</comment>
<evidence type="ECO:0000256" key="3">
    <source>
        <dbReference type="ARBA" id="ARBA00022679"/>
    </source>
</evidence>
<evidence type="ECO:0000313" key="12">
    <source>
        <dbReference type="Proteomes" id="UP000053989"/>
    </source>
</evidence>
<sequence length="286" mass="31716">MSSSLPTRSFILLSHLCSISRVHPLRRPIVSLVGSSRPRSVLWRPFTSGLCLRFPQLPAGTNKVKNKLSDEKTSPAKTTVRENIYTIPNFLTLSRILACPVLGWSILHNDFHLATGLLIYAGLSDTLDGYLARRFNMHSVLGTILDPAADKALMTTLTVTLAMKGLLPVSLAAIIIGRDALLSLSAFYIRYTSLPAPKTFARYWDFSIPSAEVRPTIISKFNTAAQLSFMFMTTVAPIGPVWLSTYLPEMQFLVVVTTVWSGLSYVFSKDAVRVISETRKRKQLPP</sequence>
<dbReference type="Pfam" id="PF01066">
    <property type="entry name" value="CDP-OH_P_transf"/>
    <property type="match status" value="1"/>
</dbReference>
<dbReference type="Gene3D" id="1.20.120.1760">
    <property type="match status" value="1"/>
</dbReference>
<evidence type="ECO:0000256" key="8">
    <source>
        <dbReference type="ARBA" id="ARBA00023209"/>
    </source>
</evidence>
<dbReference type="GO" id="GO:0005739">
    <property type="term" value="C:mitochondrion"/>
    <property type="evidence" value="ECO:0007669"/>
    <property type="project" value="TreeGrafter"/>
</dbReference>
<evidence type="ECO:0000256" key="6">
    <source>
        <dbReference type="ARBA" id="ARBA00023098"/>
    </source>
</evidence>
<comment type="similarity">
    <text evidence="10">Belongs to the CDP-alcohol phosphatidyltransferase class-I family.</text>
</comment>
<keyword evidence="6" id="KW-0443">Lipid metabolism</keyword>
<name>A0A0C3ATK1_9AGAM</name>
<dbReference type="PANTHER" id="PTHR14269">
    <property type="entry name" value="CDP-DIACYLGLYCEROL--GLYCEROL-3-PHOSPHATE 3-PHOSPHATIDYLTRANSFERASE-RELATED"/>
    <property type="match status" value="1"/>
</dbReference>
<evidence type="ECO:0000256" key="9">
    <source>
        <dbReference type="ARBA" id="ARBA00023264"/>
    </source>
</evidence>
<keyword evidence="5" id="KW-1133">Transmembrane helix</keyword>
<dbReference type="EMBL" id="KN822010">
    <property type="protein sequence ID" value="KIM68287.1"/>
    <property type="molecule type" value="Genomic_DNA"/>
</dbReference>
<reference evidence="11 12" key="1">
    <citation type="submission" date="2014-04" db="EMBL/GenBank/DDBJ databases">
        <authorList>
            <consortium name="DOE Joint Genome Institute"/>
            <person name="Kuo A."/>
            <person name="Kohler A."/>
            <person name="Nagy L.G."/>
            <person name="Floudas D."/>
            <person name="Copeland A."/>
            <person name="Barry K.W."/>
            <person name="Cichocki N."/>
            <person name="Veneault-Fourrey C."/>
            <person name="LaButti K."/>
            <person name="Lindquist E.A."/>
            <person name="Lipzen A."/>
            <person name="Lundell T."/>
            <person name="Morin E."/>
            <person name="Murat C."/>
            <person name="Sun H."/>
            <person name="Tunlid A."/>
            <person name="Henrissat B."/>
            <person name="Grigoriev I.V."/>
            <person name="Hibbett D.S."/>
            <person name="Martin F."/>
            <person name="Nordberg H.P."/>
            <person name="Cantor M.N."/>
            <person name="Hua S.X."/>
        </authorList>
    </citation>
    <scope>NUCLEOTIDE SEQUENCE [LARGE SCALE GENOMIC DNA]</scope>
    <source>
        <strain evidence="11 12">Foug A</strain>
    </source>
</reference>
<evidence type="ECO:0000256" key="10">
    <source>
        <dbReference type="RuleBase" id="RU003750"/>
    </source>
</evidence>
<proteinExistence type="inferred from homology"/>
<dbReference type="PANTHER" id="PTHR14269:SF60">
    <property type="entry name" value="CARDIOLIPIN SYNTHASE (CMP-FORMING)"/>
    <property type="match status" value="1"/>
</dbReference>
<keyword evidence="8" id="KW-0594">Phospholipid biosynthesis</keyword>
<dbReference type="GO" id="GO:0043337">
    <property type="term" value="F:cardiolipin synthase (CMP-forming)"/>
    <property type="evidence" value="ECO:0007669"/>
    <property type="project" value="TreeGrafter"/>
</dbReference>
<dbReference type="InterPro" id="IPR048254">
    <property type="entry name" value="CDP_ALCOHOL_P_TRANSF_CS"/>
</dbReference>
<keyword evidence="9" id="KW-1208">Phospholipid metabolism</keyword>